<organism evidence="1 2">
    <name type="scientific">Faecalibacterium prausnitzii</name>
    <dbReference type="NCBI Taxonomy" id="853"/>
    <lineage>
        <taxon>Bacteria</taxon>
        <taxon>Bacillati</taxon>
        <taxon>Bacillota</taxon>
        <taxon>Clostridia</taxon>
        <taxon>Eubacteriales</taxon>
        <taxon>Oscillospiraceae</taxon>
        <taxon>Faecalibacterium</taxon>
    </lineage>
</organism>
<reference evidence="1 2" key="1">
    <citation type="journal article" date="2017" name="Front. Microbiol.">
        <title>New Insights into the Diversity of the Genus Faecalibacterium.</title>
        <authorList>
            <person name="Benevides L."/>
            <person name="Burman S."/>
            <person name="Martin R."/>
            <person name="Robert V."/>
            <person name="Thomas M."/>
            <person name="Miquel S."/>
            <person name="Chain F."/>
            <person name="Sokol H."/>
            <person name="Bermudez-Humaran L.G."/>
            <person name="Morrison M."/>
            <person name="Langella P."/>
            <person name="Azevedo V.A."/>
            <person name="Chatel J.M."/>
            <person name="Soares S."/>
        </authorList>
    </citation>
    <scope>NUCLEOTIDE SEQUENCE [LARGE SCALE GENOMIC DNA]</scope>
    <source>
        <strain evidence="1 2">CNCM I 4644</strain>
    </source>
</reference>
<gene>
    <name evidence="1" type="ORF">CGS59_03185</name>
</gene>
<dbReference type="AlphaFoldDB" id="A0A2A7B0F8"/>
<evidence type="ECO:0000313" key="2">
    <source>
        <dbReference type="Proteomes" id="UP000220480"/>
    </source>
</evidence>
<protein>
    <submittedName>
        <fullName evidence="1">Uncharacterized protein</fullName>
    </submittedName>
</protein>
<proteinExistence type="predicted"/>
<comment type="caution">
    <text evidence="1">The sequence shown here is derived from an EMBL/GenBank/DDBJ whole genome shotgun (WGS) entry which is preliminary data.</text>
</comment>
<evidence type="ECO:0000313" key="1">
    <source>
        <dbReference type="EMBL" id="PDX84829.1"/>
    </source>
</evidence>
<dbReference type="EMBL" id="NMTZ01000008">
    <property type="protein sequence ID" value="PDX84829.1"/>
    <property type="molecule type" value="Genomic_DNA"/>
</dbReference>
<dbReference type="Proteomes" id="UP000220480">
    <property type="component" value="Unassembled WGS sequence"/>
</dbReference>
<name>A0A2A7B0F8_9FIRM</name>
<sequence length="80" mass="9865">MFFRHRWDAKQCFPKDGYRIRQTSCFPLWKKFSQDVLRFQQNVLFSGRGKEALLRHKKRLKAMCVLVWTKRETAFLVIWR</sequence>
<accession>A0A2A7B0F8</accession>